<dbReference type="Gramene" id="TKW19796">
    <property type="protein sequence ID" value="TKW19796"/>
    <property type="gene ID" value="SEVIR_4G043004v2"/>
</dbReference>
<protein>
    <submittedName>
        <fullName evidence="1">Uncharacterized protein</fullName>
    </submittedName>
</protein>
<reference evidence="1" key="1">
    <citation type="submission" date="2019-03" db="EMBL/GenBank/DDBJ databases">
        <title>WGS assembly of Setaria viridis.</title>
        <authorList>
            <person name="Huang P."/>
            <person name="Jenkins J."/>
            <person name="Grimwood J."/>
            <person name="Barry K."/>
            <person name="Healey A."/>
            <person name="Mamidi S."/>
            <person name="Sreedasyam A."/>
            <person name="Shu S."/>
            <person name="Feldman M."/>
            <person name="Wu J."/>
            <person name="Yu Y."/>
            <person name="Chen C."/>
            <person name="Johnson J."/>
            <person name="Rokhsar D."/>
            <person name="Baxter I."/>
            <person name="Schmutz J."/>
            <person name="Brutnell T."/>
            <person name="Kellogg E."/>
        </authorList>
    </citation>
    <scope>NUCLEOTIDE SEQUENCE [LARGE SCALE GENOMIC DNA]</scope>
</reference>
<dbReference type="AlphaFoldDB" id="A0A4V6D7V5"/>
<dbReference type="Proteomes" id="UP000298652">
    <property type="component" value="Chromosome 4"/>
</dbReference>
<dbReference type="EMBL" id="CM016555">
    <property type="protein sequence ID" value="TKW19796.1"/>
    <property type="molecule type" value="Genomic_DNA"/>
</dbReference>
<accession>A0A4V6D7V5</accession>
<organism evidence="1 2">
    <name type="scientific">Setaria viridis</name>
    <name type="common">Green bristlegrass</name>
    <name type="synonym">Setaria italica subsp. viridis</name>
    <dbReference type="NCBI Taxonomy" id="4556"/>
    <lineage>
        <taxon>Eukaryota</taxon>
        <taxon>Viridiplantae</taxon>
        <taxon>Streptophyta</taxon>
        <taxon>Embryophyta</taxon>
        <taxon>Tracheophyta</taxon>
        <taxon>Spermatophyta</taxon>
        <taxon>Magnoliopsida</taxon>
        <taxon>Liliopsida</taxon>
        <taxon>Poales</taxon>
        <taxon>Poaceae</taxon>
        <taxon>PACMAD clade</taxon>
        <taxon>Panicoideae</taxon>
        <taxon>Panicodae</taxon>
        <taxon>Paniceae</taxon>
        <taxon>Cenchrinae</taxon>
        <taxon>Setaria</taxon>
    </lineage>
</organism>
<sequence length="147" mass="15922">MGKWGNIAHHTDVDKRNGSVTWSTGAGVMRPPRVVFFRGDESEVESNCGCGEAPARCFIMVATARQSARGLDSVVSLCQVECGVCSGTLAEGPVWWWPSRCGAVCFHQIPCRRRITHGVFGDYTRVNVGGCHECLLGAMIKTPVLLP</sequence>
<evidence type="ECO:0000313" key="2">
    <source>
        <dbReference type="Proteomes" id="UP000298652"/>
    </source>
</evidence>
<gene>
    <name evidence="1" type="ORF">SEVIR_4G043004v2</name>
</gene>
<proteinExistence type="predicted"/>
<evidence type="ECO:0000313" key="1">
    <source>
        <dbReference type="EMBL" id="TKW19796.1"/>
    </source>
</evidence>
<name>A0A4V6D7V5_SETVI</name>
<keyword evidence="2" id="KW-1185">Reference proteome</keyword>